<dbReference type="STRING" id="137591.AO080_09975"/>
<evidence type="ECO:0000256" key="4">
    <source>
        <dbReference type="ARBA" id="ARBA00022759"/>
    </source>
</evidence>
<dbReference type="GO" id="GO:0006401">
    <property type="term" value="P:RNA catabolic process"/>
    <property type="evidence" value="ECO:0007669"/>
    <property type="project" value="InterPro"/>
</dbReference>
<protein>
    <recommendedName>
        <fullName evidence="7">Endoribonuclease YoeB</fullName>
    </recommendedName>
    <alternativeName>
        <fullName evidence="6">Putative mRNA interferase YoeB</fullName>
    </alternativeName>
</protein>
<dbReference type="GO" id="GO:0016787">
    <property type="term" value="F:hydrolase activity"/>
    <property type="evidence" value="ECO:0007669"/>
    <property type="project" value="UniProtKB-KW"/>
</dbReference>
<dbReference type="GO" id="GO:0045892">
    <property type="term" value="P:negative regulation of DNA-templated transcription"/>
    <property type="evidence" value="ECO:0007669"/>
    <property type="project" value="TreeGrafter"/>
</dbReference>
<dbReference type="PATRIC" id="fig|137591.25.peg.2058"/>
<evidence type="ECO:0000256" key="1">
    <source>
        <dbReference type="ARBA" id="ARBA00008172"/>
    </source>
</evidence>
<dbReference type="PANTHER" id="PTHR38039">
    <property type="entry name" value="TOXIN YOEB"/>
    <property type="match status" value="1"/>
</dbReference>
<keyword evidence="2" id="KW-1277">Toxin-antitoxin system</keyword>
<keyword evidence="4" id="KW-0255">Endonuclease</keyword>
<evidence type="ECO:0000256" key="6">
    <source>
        <dbReference type="ARBA" id="ARBA00030388"/>
    </source>
</evidence>
<organism evidence="8 9">
    <name type="scientific">Weissella cibaria</name>
    <dbReference type="NCBI Taxonomy" id="137591"/>
    <lineage>
        <taxon>Bacteria</taxon>
        <taxon>Bacillati</taxon>
        <taxon>Bacillota</taxon>
        <taxon>Bacilli</taxon>
        <taxon>Lactobacillales</taxon>
        <taxon>Lactobacillaceae</taxon>
        <taxon>Weissella</taxon>
    </lineage>
</organism>
<keyword evidence="3" id="KW-0540">Nuclease</keyword>
<evidence type="ECO:0000256" key="7">
    <source>
        <dbReference type="ARBA" id="ARBA00050056"/>
    </source>
</evidence>
<dbReference type="Proteomes" id="UP000032287">
    <property type="component" value="Unassembled WGS sequence"/>
</dbReference>
<accession>A0A0D1JLN4</accession>
<evidence type="ECO:0000256" key="2">
    <source>
        <dbReference type="ARBA" id="ARBA00022649"/>
    </source>
</evidence>
<dbReference type="EMBL" id="JWHU01000041">
    <property type="protein sequence ID" value="KIU19281.1"/>
    <property type="molecule type" value="Genomic_DNA"/>
</dbReference>
<keyword evidence="9" id="KW-1185">Reference proteome</keyword>
<evidence type="ECO:0000256" key="5">
    <source>
        <dbReference type="ARBA" id="ARBA00022801"/>
    </source>
</evidence>
<dbReference type="GO" id="GO:0004519">
    <property type="term" value="F:endonuclease activity"/>
    <property type="evidence" value="ECO:0007669"/>
    <property type="project" value="UniProtKB-KW"/>
</dbReference>
<comment type="caution">
    <text evidence="8">The sequence shown here is derived from an EMBL/GenBank/DDBJ whole genome shotgun (WGS) entry which is preliminary data.</text>
</comment>
<dbReference type="Pfam" id="PF06769">
    <property type="entry name" value="YoeB_toxin"/>
    <property type="match status" value="1"/>
</dbReference>
<dbReference type="NCBIfam" id="TIGR02116">
    <property type="entry name" value="toxin_Txe_YoeB"/>
    <property type="match status" value="1"/>
</dbReference>
<proteinExistence type="inferred from homology"/>
<sequence>MAMKAAKKLADGMRGGKKMIFTEQAFDEYQYFLTQDPKTIKKINKLLKEVFRTPFEGTGKPELQAGLDGGWSRRIDSANRMIYFPEGNGDVTIAQLRYHYMKSMTS</sequence>
<comment type="similarity">
    <text evidence="1">Belongs to the YoeB family.</text>
</comment>
<dbReference type="SUPFAM" id="SSF143011">
    <property type="entry name" value="RelE-like"/>
    <property type="match status" value="1"/>
</dbReference>
<dbReference type="AlphaFoldDB" id="A0A0D1JLN4"/>
<dbReference type="InterPro" id="IPR009614">
    <property type="entry name" value="YoeB_toxin"/>
</dbReference>
<dbReference type="RefSeq" id="WP_080774053.1">
    <property type="nucleotide sequence ID" value="NZ_JALOCT010000013.1"/>
</dbReference>
<reference evidence="8 9" key="1">
    <citation type="journal article" date="2015" name="Microbiology (Mosc.)">
        <title>Genomics of the Weissella cibaria species with an examination of its metabolic traits.</title>
        <authorList>
            <person name="Lynch K.M."/>
            <person name="Lucid A."/>
            <person name="Arendt E.K."/>
            <person name="Sleator R.D."/>
            <person name="Lucey B."/>
            <person name="Coffey A."/>
        </authorList>
    </citation>
    <scope>NUCLEOTIDE SEQUENCE [LARGE SCALE GENOMIC DNA]</scope>
    <source>
        <strain evidence="8 9">MG1</strain>
    </source>
</reference>
<evidence type="ECO:0000256" key="3">
    <source>
        <dbReference type="ARBA" id="ARBA00022722"/>
    </source>
</evidence>
<keyword evidence="5 8" id="KW-0378">Hydrolase</keyword>
<evidence type="ECO:0000313" key="8">
    <source>
        <dbReference type="EMBL" id="KIU19281.1"/>
    </source>
</evidence>
<dbReference type="Gene3D" id="3.30.2310.20">
    <property type="entry name" value="RelE-like"/>
    <property type="match status" value="1"/>
</dbReference>
<evidence type="ECO:0000313" key="9">
    <source>
        <dbReference type="Proteomes" id="UP000032287"/>
    </source>
</evidence>
<dbReference type="InterPro" id="IPR035093">
    <property type="entry name" value="RelE/ParE_toxin_dom_sf"/>
</dbReference>
<dbReference type="eggNOG" id="COG4115">
    <property type="taxonomic scope" value="Bacteria"/>
</dbReference>
<name>A0A0D1JLN4_9LACO</name>
<dbReference type="PANTHER" id="PTHR38039:SF1">
    <property type="entry name" value="TOXIN YOEB"/>
    <property type="match status" value="1"/>
</dbReference>
<gene>
    <name evidence="8" type="primary">yoeB</name>
    <name evidence="8" type="ORF">QX99_02090</name>
</gene>